<gene>
    <name evidence="2" type="ORF">JR347_17985</name>
</gene>
<keyword evidence="1" id="KW-0472">Membrane</keyword>
<accession>A0A974WJS3</accession>
<reference evidence="2" key="1">
    <citation type="submission" date="2021-02" db="EMBL/GenBank/DDBJ databases">
        <title>Fulvivirga sp. S481 isolated from sea water.</title>
        <authorList>
            <person name="Bae S.S."/>
            <person name="Baek K."/>
        </authorList>
    </citation>
    <scope>NUCLEOTIDE SEQUENCE</scope>
    <source>
        <strain evidence="2">S481</strain>
    </source>
</reference>
<keyword evidence="1" id="KW-1133">Transmembrane helix</keyword>
<evidence type="ECO:0000313" key="3">
    <source>
        <dbReference type="Proteomes" id="UP000662783"/>
    </source>
</evidence>
<protein>
    <submittedName>
        <fullName evidence="2">Uncharacterized protein</fullName>
    </submittedName>
</protein>
<keyword evidence="1" id="KW-0812">Transmembrane</keyword>
<dbReference type="EMBL" id="CP070608">
    <property type="protein sequence ID" value="QSE97445.1"/>
    <property type="molecule type" value="Genomic_DNA"/>
</dbReference>
<organism evidence="2 3">
    <name type="scientific">Fulvivirga lutea</name>
    <dbReference type="NCBI Taxonomy" id="2810512"/>
    <lineage>
        <taxon>Bacteria</taxon>
        <taxon>Pseudomonadati</taxon>
        <taxon>Bacteroidota</taxon>
        <taxon>Cytophagia</taxon>
        <taxon>Cytophagales</taxon>
        <taxon>Fulvivirgaceae</taxon>
        <taxon>Fulvivirga</taxon>
    </lineage>
</organism>
<keyword evidence="3" id="KW-1185">Reference proteome</keyword>
<evidence type="ECO:0000313" key="2">
    <source>
        <dbReference type="EMBL" id="QSE97445.1"/>
    </source>
</evidence>
<dbReference type="AlphaFoldDB" id="A0A974WJS3"/>
<feature type="transmembrane region" description="Helical" evidence="1">
    <location>
        <begin position="47"/>
        <end position="67"/>
    </location>
</feature>
<dbReference type="RefSeq" id="WP_205721956.1">
    <property type="nucleotide sequence ID" value="NZ_CP070608.1"/>
</dbReference>
<evidence type="ECO:0000256" key="1">
    <source>
        <dbReference type="SAM" id="Phobius"/>
    </source>
</evidence>
<dbReference type="KEGG" id="fuv:JR347_17985"/>
<name>A0A974WJS3_9BACT</name>
<dbReference type="InterPro" id="IPR046659">
    <property type="entry name" value="DUF6768"/>
</dbReference>
<dbReference type="Proteomes" id="UP000662783">
    <property type="component" value="Chromosome"/>
</dbReference>
<proteinExistence type="predicted"/>
<dbReference type="Pfam" id="PF20556">
    <property type="entry name" value="DUF6768"/>
    <property type="match status" value="1"/>
</dbReference>
<feature type="transmembrane region" description="Helical" evidence="1">
    <location>
        <begin position="79"/>
        <end position="101"/>
    </location>
</feature>
<sequence>MKTTDEQIDKIIHEALSKEEAEYYDQLGEQSLLDMSLGVFQGRNKNIYILTLVVSFIIFGVFVYCAIQFFNASDIKEMLIYGGIALWSIISVMAVKLWHWMEMHTNRLIREIKRLELQIASSKK</sequence>